<dbReference type="Proteomes" id="UP000010093">
    <property type="component" value="Chromosome"/>
</dbReference>
<sequence length="41" mass="5086">MHNEFFIILNGLHLRFSTYKTKKKNKSHFNEQYTLKTNERQ</sequence>
<evidence type="ECO:0000313" key="1">
    <source>
        <dbReference type="EMBL" id="AFD55240.1"/>
    </source>
</evidence>
<dbReference type="KEGG" id="rai:RA0C_0231"/>
<accession>E4TAX4</accession>
<proteinExistence type="predicted"/>
<dbReference type="PATRIC" id="fig|693978.17.peg.239"/>
<dbReference type="HOGENOM" id="CLU_3275950_0_0_10"/>
<reference evidence="1 2" key="1">
    <citation type="journal article" date="2012" name="J. Bacteriol.">
        <title>Complete genome sequence of Riemerella anatipestifer reference strain.</title>
        <authorList>
            <person name="Wang X."/>
            <person name="Zhu D."/>
            <person name="Wang M."/>
            <person name="Cheng A."/>
            <person name="Jia R."/>
            <person name="Zhou Y."/>
            <person name="Chen Z."/>
            <person name="Luo Q."/>
            <person name="Liu F."/>
            <person name="Wang Y."/>
            <person name="Chen X.Y."/>
        </authorList>
    </citation>
    <scope>NUCLEOTIDE SEQUENCE [LARGE SCALE GENOMIC DNA]</scope>
    <source>
        <strain evidence="2">DSM 15868</strain>
    </source>
</reference>
<organism evidence="1 2">
    <name type="scientific">Riemerella anatipestifer (strain ATCC 11845 / DSM 15868 / JCM 9532 / NCTC 11014)</name>
    <dbReference type="NCBI Taxonomy" id="693978"/>
    <lineage>
        <taxon>Bacteria</taxon>
        <taxon>Pseudomonadati</taxon>
        <taxon>Bacteroidota</taxon>
        <taxon>Flavobacteriia</taxon>
        <taxon>Flavobacteriales</taxon>
        <taxon>Weeksellaceae</taxon>
        <taxon>Riemerella</taxon>
    </lineage>
</organism>
<gene>
    <name evidence="1" type="ORF">RA0C_0231</name>
</gene>
<dbReference type="AlphaFoldDB" id="E4TAX4"/>
<name>E4TAX4_RIEAD</name>
<dbReference type="EMBL" id="CP003388">
    <property type="protein sequence ID" value="AFD55240.1"/>
    <property type="molecule type" value="Genomic_DNA"/>
</dbReference>
<protein>
    <submittedName>
        <fullName evidence="1">Uncharacterized protein</fullName>
    </submittedName>
</protein>
<evidence type="ECO:0000313" key="2">
    <source>
        <dbReference type="Proteomes" id="UP000010093"/>
    </source>
</evidence>
<dbReference type="KEGG" id="ran:Riean_0028"/>